<evidence type="ECO:0000313" key="4">
    <source>
        <dbReference type="EMBL" id="KAK8779205.1"/>
    </source>
</evidence>
<dbReference type="AlphaFoldDB" id="A0AAQ4EX67"/>
<gene>
    <name evidence="4" type="ORF">V5799_019455</name>
</gene>
<sequence>MRLVWVVVPYLQVLAVVGVVLGLSDIPLRPTMPNVCPYRKSETVRVTRPCRRAFTTMVKVRTFSCSRGWQECFRLEPR</sequence>
<accession>A0AAQ4EX67</accession>
<keyword evidence="1" id="KW-0732">Signal</keyword>
<name>A0AAQ4EX67_AMBAM</name>
<dbReference type="PROSITE" id="PS51041">
    <property type="entry name" value="EMI"/>
    <property type="match status" value="1"/>
</dbReference>
<feature type="domain" description="EMI" evidence="3">
    <location>
        <begin position="32"/>
        <end position="78"/>
    </location>
</feature>
<proteinExistence type="predicted"/>
<dbReference type="InterPro" id="IPR011489">
    <property type="entry name" value="EMI_domain"/>
</dbReference>
<dbReference type="EMBL" id="JARKHS020010049">
    <property type="protein sequence ID" value="KAK8779205.1"/>
    <property type="molecule type" value="Genomic_DNA"/>
</dbReference>
<evidence type="ECO:0000256" key="2">
    <source>
        <dbReference type="ARBA" id="ARBA00023157"/>
    </source>
</evidence>
<organism evidence="4 5">
    <name type="scientific">Amblyomma americanum</name>
    <name type="common">Lone star tick</name>
    <dbReference type="NCBI Taxonomy" id="6943"/>
    <lineage>
        <taxon>Eukaryota</taxon>
        <taxon>Metazoa</taxon>
        <taxon>Ecdysozoa</taxon>
        <taxon>Arthropoda</taxon>
        <taxon>Chelicerata</taxon>
        <taxon>Arachnida</taxon>
        <taxon>Acari</taxon>
        <taxon>Parasitiformes</taxon>
        <taxon>Ixodida</taxon>
        <taxon>Ixodoidea</taxon>
        <taxon>Ixodidae</taxon>
        <taxon>Amblyomminae</taxon>
        <taxon>Amblyomma</taxon>
    </lineage>
</organism>
<evidence type="ECO:0000259" key="3">
    <source>
        <dbReference type="PROSITE" id="PS51041"/>
    </source>
</evidence>
<keyword evidence="5" id="KW-1185">Reference proteome</keyword>
<dbReference type="Proteomes" id="UP001321473">
    <property type="component" value="Unassembled WGS sequence"/>
</dbReference>
<evidence type="ECO:0000313" key="5">
    <source>
        <dbReference type="Proteomes" id="UP001321473"/>
    </source>
</evidence>
<evidence type="ECO:0000256" key="1">
    <source>
        <dbReference type="ARBA" id="ARBA00022729"/>
    </source>
</evidence>
<protein>
    <recommendedName>
        <fullName evidence="3">EMI domain-containing protein</fullName>
    </recommendedName>
</protein>
<keyword evidence="2" id="KW-1015">Disulfide bond</keyword>
<reference evidence="4 5" key="1">
    <citation type="journal article" date="2023" name="Arcadia Sci">
        <title>De novo assembly of a long-read Amblyomma americanum tick genome.</title>
        <authorList>
            <person name="Chou S."/>
            <person name="Poskanzer K.E."/>
            <person name="Rollins M."/>
            <person name="Thuy-Boun P.S."/>
        </authorList>
    </citation>
    <scope>NUCLEOTIDE SEQUENCE [LARGE SCALE GENOMIC DNA]</scope>
    <source>
        <strain evidence="4">F_SG_1</strain>
        <tissue evidence="4">Salivary glands</tissue>
    </source>
</reference>
<comment type="caution">
    <text evidence="4">The sequence shown here is derived from an EMBL/GenBank/DDBJ whole genome shotgun (WGS) entry which is preliminary data.</text>
</comment>